<feature type="domain" description="Clu" evidence="4">
    <location>
        <begin position="387"/>
        <end position="660"/>
    </location>
</feature>
<evidence type="ECO:0000256" key="2">
    <source>
        <dbReference type="HAMAP-Rule" id="MF_03013"/>
    </source>
</evidence>
<dbReference type="Pfam" id="PF12807">
    <property type="entry name" value="eIF3_p135"/>
    <property type="match status" value="1"/>
</dbReference>
<keyword evidence="6" id="KW-1185">Reference proteome</keyword>
<name>A0AA48L8J2_9TREE</name>
<feature type="coiled-coil region" evidence="2">
    <location>
        <begin position="1279"/>
        <end position="1313"/>
    </location>
</feature>
<dbReference type="InterPro" id="IPR027523">
    <property type="entry name" value="CLU_prot"/>
</dbReference>
<accession>A0AA48L8J2</accession>
<dbReference type="PANTHER" id="PTHR12601:SF6">
    <property type="entry name" value="CLUSTERED MITOCHONDRIA PROTEIN HOMOLOG"/>
    <property type="match status" value="1"/>
</dbReference>
<feature type="compositionally biased region" description="Low complexity" evidence="3">
    <location>
        <begin position="35"/>
        <end position="51"/>
    </location>
</feature>
<dbReference type="CDD" id="cd15466">
    <property type="entry name" value="CLU-central"/>
    <property type="match status" value="1"/>
</dbReference>
<dbReference type="SUPFAM" id="SSF103107">
    <property type="entry name" value="Hypothetical protein c14orf129, hspc210"/>
    <property type="match status" value="1"/>
</dbReference>
<comment type="function">
    <text evidence="2">mRNA-binding protein involved in proper cytoplasmic distribution of mitochondria.</text>
</comment>
<keyword evidence="2" id="KW-0694">RNA-binding</keyword>
<dbReference type="SUPFAM" id="SSF48452">
    <property type="entry name" value="TPR-like"/>
    <property type="match status" value="2"/>
</dbReference>
<dbReference type="EMBL" id="AP028217">
    <property type="protein sequence ID" value="BEI93895.1"/>
    <property type="molecule type" value="Genomic_DNA"/>
</dbReference>
<dbReference type="InterPro" id="IPR011990">
    <property type="entry name" value="TPR-like_helical_dom_sf"/>
</dbReference>
<dbReference type="Gene3D" id="3.30.2280.10">
    <property type="entry name" value="Hypothetical protein (hspc210)"/>
    <property type="match status" value="1"/>
</dbReference>
<dbReference type="GeneID" id="85497765"/>
<proteinExistence type="inferred from homology"/>
<dbReference type="Pfam" id="PF13236">
    <property type="entry name" value="CLU"/>
    <property type="match status" value="1"/>
</dbReference>
<keyword evidence="1 2" id="KW-0963">Cytoplasm</keyword>
<comment type="subcellular location">
    <subcellularLocation>
        <location evidence="2">Cytoplasm</location>
    </subcellularLocation>
</comment>
<organism evidence="5 6">
    <name type="scientific">Cutaneotrichosporon cavernicola</name>
    <dbReference type="NCBI Taxonomy" id="279322"/>
    <lineage>
        <taxon>Eukaryota</taxon>
        <taxon>Fungi</taxon>
        <taxon>Dikarya</taxon>
        <taxon>Basidiomycota</taxon>
        <taxon>Agaricomycotina</taxon>
        <taxon>Tremellomycetes</taxon>
        <taxon>Trichosporonales</taxon>
        <taxon>Trichosporonaceae</taxon>
        <taxon>Cutaneotrichosporon</taxon>
    </lineage>
</organism>
<dbReference type="InterPro" id="IPR023231">
    <property type="entry name" value="GSKIP_dom_sf"/>
</dbReference>
<comment type="subunit">
    <text evidence="2">May associate with the eukaryotic translation initiation factor 3 (eIF-3) complex.</text>
</comment>
<evidence type="ECO:0000313" key="5">
    <source>
        <dbReference type="EMBL" id="BEI93895.1"/>
    </source>
</evidence>
<feature type="compositionally biased region" description="Basic residues" evidence="3">
    <location>
        <begin position="1411"/>
        <end position="1421"/>
    </location>
</feature>
<keyword evidence="2" id="KW-0175">Coiled coil</keyword>
<reference evidence="5" key="1">
    <citation type="journal article" date="2023" name="BMC Genomics">
        <title>Chromosome-level genome assemblies of Cutaneotrichosporon spp. (Trichosporonales, Basidiomycota) reveal imbalanced evolution between nucleotide sequences and chromosome synteny.</title>
        <authorList>
            <person name="Kobayashi Y."/>
            <person name="Kayamori A."/>
            <person name="Aoki K."/>
            <person name="Shiwa Y."/>
            <person name="Matsutani M."/>
            <person name="Fujita N."/>
            <person name="Sugita T."/>
            <person name="Iwasaki W."/>
            <person name="Tanaka N."/>
            <person name="Takashima M."/>
        </authorList>
    </citation>
    <scope>NUCLEOTIDE SEQUENCE</scope>
    <source>
        <strain evidence="5">HIS019</strain>
    </source>
</reference>
<dbReference type="Gene3D" id="1.25.40.10">
    <property type="entry name" value="Tetratricopeptide repeat domain"/>
    <property type="match status" value="2"/>
</dbReference>
<sequence length="1421" mass="156259">MSDNQVKPEATPVEPVADKAPEVTEASAQAEEEQQPQQPQLPPVAVNLPNPKNARTLPKPQDGESFSKLSLYSQPSETVQEIKLAVSEWVGGYWLGPHSLRLPGKGDDVLSTSKDGIEIRAGDKLSEFIDLADVFAHLPEDGDRVLDVVNEPYSESTARQAVVRLLEFIEPAGTTANNLTTPLGVGAGASIFEEVRSGSLYVRESPNDAVAKVEPKEDAKDAKEDEVIEHAFSDWTAGSAGFPLSKLPVAQAPVEINACLRSIQLSHFNPPPAPLRQKGHQLYLQVSILEGDVYTLVCSTRGWYVSKSNVNNFDPAPRDGSSPTHSLFDLLHSLSPLFTERLFALPSLSSTAPARDPLSTVAIPQAEPAYPWIIAEPKPATGPEILRTQLAYLHSGATSAEGLDNARDWNEEIQGVKELPHSTMPERVFRERMAQKTWAEFTQASIRAAMNVARGDVLPLNPNEPTRQHMWLVSNIFVTKAVDSIGAYSHVGGDAAAHVSHAKDAEGVRLLNRLDVDGANVLGHTVVDWQGDRWICQSVLPGIFSRREPEAEEAAEPKDDEKKEDWVKVEGDKEEEAALNPLIIYGADSEQTTTLHWDEATHNVMKKIAAHQRLAPHTLKAGDKEYEFYASSEVKGLRGSDGRRYFLDLPRLSPVDIEWLENNYEGKLVGPGGEQVDAPVYPHRMTLLRPELIEIFWESELKLWARDITAKKQAEEAEKAKAESEKTEAKESEETLEEDKKDEGKKEIDPETIATLKDFELRFNPDAFVDSPSEDGQTFGPAKYTDESDLSIKSVRDASKFLRDMIVPAIVVDVLTGSASGIMDGASLTRVMHARGINMRYLGIFAAAIDNFTKKPEGESKEAQGLLGALRSVVIQEMVFRGAKHVLRDLVRGLLPEQVPNAVSHFLNCLIGTDYNASPKAVYEELEVGPSAEPAYVSLTPESLREQIASEVETRFRWKLDEADFAVRKPQLLRELASRFAFQIVQRDYAFDSSAEAAAVVNGDADKAASKKKKGKTAGSTKRTTTFEPADILTLLPVVMSTAPSVAVAEEIFDAGRATINRGDIDMGLEFMLEGVQLYESIHSVIHPEVAAVYHQYASTLHQLARIKIQQIAAAENADPEQPLGLDISTALKLQRHAVLIAERTLGVYHHDTLAYYFQLAMLENLEGNSQAALRYFRHILMLWNVIYGDDHPEINTLLSNAGIVLQSLNQHQLSIQLLQQAAERNAAQFGEKHVQYGNALHQLTQAHFLGGDFQKALESSEGAFAIFKDVYGEEHAQTKEVAKNVELLKAVIDNVERQKQEQELLRQQQVNRLQAAQRGVPPPTAGARKGRVLPTGTTLTAEQAAQLAASVRAAAAKQAEERRESGEVAAEGEGGIKIGERGHMDVDELVKYIQGAVPSSKPARGSKNTLRGKRRTGAKR</sequence>
<feature type="region of interest" description="Disordered" evidence="3">
    <location>
        <begin position="1396"/>
        <end position="1421"/>
    </location>
</feature>
<dbReference type="KEGG" id="ccac:CcaHIS019_0603540"/>
<dbReference type="GO" id="GO:0003729">
    <property type="term" value="F:mRNA binding"/>
    <property type="evidence" value="ECO:0007669"/>
    <property type="project" value="TreeGrafter"/>
</dbReference>
<dbReference type="PROSITE" id="PS51823">
    <property type="entry name" value="CLU"/>
    <property type="match status" value="1"/>
</dbReference>
<dbReference type="Pfam" id="PF13424">
    <property type="entry name" value="TPR_12"/>
    <property type="match status" value="1"/>
</dbReference>
<dbReference type="InterPro" id="IPR033646">
    <property type="entry name" value="CLU-central"/>
</dbReference>
<gene>
    <name evidence="2 5" type="primary">CLU1</name>
    <name evidence="2" type="synonym">TIF31</name>
    <name evidence="5" type="ORF">CcaverHIS019_0603540</name>
</gene>
<protein>
    <recommendedName>
        <fullName evidence="2">Clustered mitochondria protein homolog</fullName>
    </recommendedName>
    <alternativeName>
        <fullName evidence="2">Protein TIF31 homolog</fullName>
    </alternativeName>
</protein>
<dbReference type="HAMAP" id="MF_03013">
    <property type="entry name" value="CLU"/>
    <property type="match status" value="1"/>
</dbReference>
<dbReference type="GO" id="GO:0005737">
    <property type="term" value="C:cytoplasm"/>
    <property type="evidence" value="ECO:0007669"/>
    <property type="project" value="UniProtKB-SubCell"/>
</dbReference>
<evidence type="ECO:0000256" key="1">
    <source>
        <dbReference type="ARBA" id="ARBA00022490"/>
    </source>
</evidence>
<dbReference type="RefSeq" id="XP_060459160.1">
    <property type="nucleotide sequence ID" value="XM_060602803.1"/>
</dbReference>
<comment type="similarity">
    <text evidence="2">Belongs to the CLU family.</text>
</comment>
<dbReference type="Proteomes" id="UP001233271">
    <property type="component" value="Chromosome 6"/>
</dbReference>
<evidence type="ECO:0000256" key="3">
    <source>
        <dbReference type="SAM" id="MobiDB-lite"/>
    </source>
</evidence>
<dbReference type="GO" id="GO:0007005">
    <property type="term" value="P:mitochondrion organization"/>
    <property type="evidence" value="ECO:0007669"/>
    <property type="project" value="UniProtKB-UniRule"/>
</dbReference>
<dbReference type="InterPro" id="IPR025697">
    <property type="entry name" value="CLU_dom"/>
</dbReference>
<dbReference type="GO" id="GO:0048312">
    <property type="term" value="P:intracellular distribution of mitochondria"/>
    <property type="evidence" value="ECO:0007669"/>
    <property type="project" value="TreeGrafter"/>
</dbReference>
<dbReference type="PANTHER" id="PTHR12601">
    <property type="entry name" value="EUKARYOTIC TRANSLATION INITIATION FACTOR 3 SUBUNIT EIF-3"/>
    <property type="match status" value="1"/>
</dbReference>
<feature type="region of interest" description="Disordered" evidence="3">
    <location>
        <begin position="1"/>
        <end position="67"/>
    </location>
</feature>
<evidence type="ECO:0000313" key="6">
    <source>
        <dbReference type="Proteomes" id="UP001233271"/>
    </source>
</evidence>
<evidence type="ECO:0000259" key="4">
    <source>
        <dbReference type="PROSITE" id="PS51823"/>
    </source>
</evidence>
<feature type="region of interest" description="Disordered" evidence="3">
    <location>
        <begin position="716"/>
        <end position="749"/>
    </location>
</feature>